<name>A0A8H7K7D2_BIOOC</name>
<organism evidence="4 5">
    <name type="scientific">Bionectria ochroleuca</name>
    <name type="common">Gliocladium roseum</name>
    <dbReference type="NCBI Taxonomy" id="29856"/>
    <lineage>
        <taxon>Eukaryota</taxon>
        <taxon>Fungi</taxon>
        <taxon>Dikarya</taxon>
        <taxon>Ascomycota</taxon>
        <taxon>Pezizomycotina</taxon>
        <taxon>Sordariomycetes</taxon>
        <taxon>Hypocreomycetidae</taxon>
        <taxon>Hypocreales</taxon>
        <taxon>Bionectriaceae</taxon>
        <taxon>Clonostachys</taxon>
    </lineage>
</organism>
<dbReference type="EMBL" id="JADCTT010000017">
    <property type="protein sequence ID" value="KAF9743390.1"/>
    <property type="molecule type" value="Genomic_DNA"/>
</dbReference>
<dbReference type="Gene3D" id="3.30.70.330">
    <property type="match status" value="2"/>
</dbReference>
<dbReference type="InterPro" id="IPR012677">
    <property type="entry name" value="Nucleotide-bd_a/b_plait_sf"/>
</dbReference>
<keyword evidence="1" id="KW-0694">RNA-binding</keyword>
<dbReference type="GO" id="GO:1990904">
    <property type="term" value="C:ribonucleoprotein complex"/>
    <property type="evidence" value="ECO:0007669"/>
    <property type="project" value="TreeGrafter"/>
</dbReference>
<protein>
    <recommendedName>
        <fullName evidence="3">RRM domain-containing protein</fullName>
    </recommendedName>
</protein>
<dbReference type="GO" id="GO:0005829">
    <property type="term" value="C:cytosol"/>
    <property type="evidence" value="ECO:0007669"/>
    <property type="project" value="TreeGrafter"/>
</dbReference>
<sequence>MNDSLNLRMRTAASLMASIMSLRTMPLRKVRISRAVSMPLTMSALPPRAVSEVESMSRRNRISRAVSEVESISRRNRVPRQSSHGPVATRPRKRAARKIRVARQSSHGPAATRKEESNEVDAQDIYPSTACIFVANLASNVADEELEEEVMAVFGKFGKAYVKLRRDTRNMPYAFVQYTSDNDAQRAFERAQGIKISDRCCRVEKAKANSVFAVSKRSGEPISEEEAGRLLRPLGPLSEISPLDYETQRKFCLPPSIRIQFTLFDSGRDPVKAFKDHRFFRVTSLELNKAPSTSANSSVNAKRDLEEVREMAVGCGKVLAVKVRTRSYVGGAEEICFAFVEFESVESVQDMIAAYDGIELRGYRLRLQRRQSRAVLSEDPLTPTPGRARGRAAATTSASAGGGGATPSSSRHTMPESWRGSRQQARQPAAGDESLKTPSRAAPTRGYPSSDRATTTEGGRWGRRSDHRAAATQEGRWGRSDHRAAATQEGRWGRSDRTTTTTTTQGRWGRIPGGDGPGNNSTQSSSSSAASASATPQTTAAAMAAENTNAAAAAHQHQDSLMRYLEQKTSEQASMLAHMNNNNHHHLTPPGAQQRALVAGAAAPQSAAAAAAAMPFGMNPFVMSPISPLASFQTAAAAAAAYMNAGAACLCLCPLCPGPFTHPRSEEASTWCLLLLLLATSRRITRAFVLLLLIIIRSRSWPPPPPAVMKPRPEATTTPPPPPRATGAASHHTPTAGPLLLLLTKISGSKKTD</sequence>
<feature type="region of interest" description="Disordered" evidence="2">
    <location>
        <begin position="72"/>
        <end position="120"/>
    </location>
</feature>
<proteinExistence type="predicted"/>
<feature type="domain" description="RRM" evidence="3">
    <location>
        <begin position="130"/>
        <end position="208"/>
    </location>
</feature>
<comment type="caution">
    <text evidence="4">The sequence shown here is derived from an EMBL/GenBank/DDBJ whole genome shotgun (WGS) entry which is preliminary data.</text>
</comment>
<reference evidence="4" key="1">
    <citation type="submission" date="2020-10" db="EMBL/GenBank/DDBJ databases">
        <title>High-Quality Genome Resource of Clonostachys rosea strain S41 by Oxford Nanopore Long-Read Sequencing.</title>
        <authorList>
            <person name="Wang H."/>
        </authorList>
    </citation>
    <scope>NUCLEOTIDE SEQUENCE</scope>
    <source>
        <strain evidence="4">S41</strain>
    </source>
</reference>
<dbReference type="GO" id="GO:0003729">
    <property type="term" value="F:mRNA binding"/>
    <property type="evidence" value="ECO:0007669"/>
    <property type="project" value="TreeGrafter"/>
</dbReference>
<dbReference type="Pfam" id="PF00076">
    <property type="entry name" value="RRM_1"/>
    <property type="match status" value="2"/>
</dbReference>
<evidence type="ECO:0000313" key="4">
    <source>
        <dbReference type="EMBL" id="KAF9743390.1"/>
    </source>
</evidence>
<feature type="compositionally biased region" description="Low complexity" evidence="2">
    <location>
        <begin position="519"/>
        <end position="542"/>
    </location>
</feature>
<feature type="region of interest" description="Disordered" evidence="2">
    <location>
        <begin position="371"/>
        <end position="542"/>
    </location>
</feature>
<dbReference type="CDD" id="cd00590">
    <property type="entry name" value="RRM_SF"/>
    <property type="match status" value="1"/>
</dbReference>
<evidence type="ECO:0000256" key="1">
    <source>
        <dbReference type="PROSITE-ProRule" id="PRU00176"/>
    </source>
</evidence>
<evidence type="ECO:0000256" key="2">
    <source>
        <dbReference type="SAM" id="MobiDB-lite"/>
    </source>
</evidence>
<feature type="domain" description="RRM" evidence="3">
    <location>
        <begin position="283"/>
        <end position="372"/>
    </location>
</feature>
<dbReference type="InterPro" id="IPR000504">
    <property type="entry name" value="RRM_dom"/>
</dbReference>
<dbReference type="Proteomes" id="UP000616885">
    <property type="component" value="Unassembled WGS sequence"/>
</dbReference>
<evidence type="ECO:0000313" key="5">
    <source>
        <dbReference type="Proteomes" id="UP000616885"/>
    </source>
</evidence>
<dbReference type="PANTHER" id="PTHR10693">
    <property type="entry name" value="RAS GTPASE-ACTIVATING PROTEIN-BINDING PROTEIN"/>
    <property type="match status" value="1"/>
</dbReference>
<dbReference type="AlphaFoldDB" id="A0A8H7K7D2"/>
<dbReference type="PANTHER" id="PTHR10693:SF20">
    <property type="entry name" value="AT27578P"/>
    <property type="match status" value="1"/>
</dbReference>
<dbReference type="PROSITE" id="PS50102">
    <property type="entry name" value="RRM"/>
    <property type="match status" value="2"/>
</dbReference>
<accession>A0A8H7K7D2</accession>
<dbReference type="InterPro" id="IPR035979">
    <property type="entry name" value="RBD_domain_sf"/>
</dbReference>
<dbReference type="InterPro" id="IPR039539">
    <property type="entry name" value="Ras_GTPase_bind_prot"/>
</dbReference>
<gene>
    <name evidence="4" type="ORF">IM811_006481</name>
</gene>
<evidence type="ECO:0000259" key="3">
    <source>
        <dbReference type="PROSITE" id="PS50102"/>
    </source>
</evidence>
<dbReference type="SUPFAM" id="SSF54928">
    <property type="entry name" value="RNA-binding domain, RBD"/>
    <property type="match status" value="2"/>
</dbReference>
<feature type="region of interest" description="Disordered" evidence="2">
    <location>
        <begin position="705"/>
        <end position="734"/>
    </location>
</feature>
<feature type="compositionally biased region" description="Low complexity" evidence="2">
    <location>
        <begin position="384"/>
        <end position="399"/>
    </location>
</feature>
<dbReference type="SMART" id="SM00360">
    <property type="entry name" value="RRM"/>
    <property type="match status" value="2"/>
</dbReference>
<feature type="compositionally biased region" description="Basic residues" evidence="2">
    <location>
        <begin position="90"/>
        <end position="101"/>
    </location>
</feature>